<dbReference type="InterPro" id="IPR036397">
    <property type="entry name" value="RNaseH_sf"/>
</dbReference>
<dbReference type="PANTHER" id="PTHR47723:SF19">
    <property type="entry name" value="POLYNUCLEOTIDYL TRANSFERASE, RIBONUCLEASE H-LIKE SUPERFAMILY PROTEIN"/>
    <property type="match status" value="1"/>
</dbReference>
<dbReference type="RefSeq" id="WP_230779360.1">
    <property type="nucleotide sequence ID" value="NZ_JAJNCT010000029.1"/>
</dbReference>
<reference evidence="2 3" key="1">
    <citation type="submission" date="2021-11" db="EMBL/GenBank/DDBJ databases">
        <title>Genome sequence.</title>
        <authorList>
            <person name="Sun Q."/>
        </authorList>
    </citation>
    <scope>NUCLEOTIDE SEQUENCE [LARGE SCALE GENOMIC DNA]</scope>
    <source>
        <strain evidence="2 3">KCTC 12005</strain>
    </source>
</reference>
<evidence type="ECO:0000259" key="1">
    <source>
        <dbReference type="PROSITE" id="PS50879"/>
    </source>
</evidence>
<accession>A0AAW4Y251</accession>
<dbReference type="InterPro" id="IPR053151">
    <property type="entry name" value="RNase_H-like"/>
</dbReference>
<proteinExistence type="predicted"/>
<dbReference type="GO" id="GO:0004523">
    <property type="term" value="F:RNA-DNA hybrid ribonuclease activity"/>
    <property type="evidence" value="ECO:0007669"/>
    <property type="project" value="InterPro"/>
</dbReference>
<dbReference type="CDD" id="cd09279">
    <property type="entry name" value="RNase_HI_like"/>
    <property type="match status" value="1"/>
</dbReference>
<name>A0AAW4Y251_9BURK</name>
<organism evidence="2 3">
    <name type="scientific">Comamonas koreensis</name>
    <dbReference type="NCBI Taxonomy" id="160825"/>
    <lineage>
        <taxon>Bacteria</taxon>
        <taxon>Pseudomonadati</taxon>
        <taxon>Pseudomonadota</taxon>
        <taxon>Betaproteobacteria</taxon>
        <taxon>Burkholderiales</taxon>
        <taxon>Comamonadaceae</taxon>
        <taxon>Comamonas</taxon>
    </lineage>
</organism>
<dbReference type="InterPro" id="IPR002156">
    <property type="entry name" value="RNaseH_domain"/>
</dbReference>
<dbReference type="PANTHER" id="PTHR47723">
    <property type="entry name" value="OS05G0353850 PROTEIN"/>
    <property type="match status" value="1"/>
</dbReference>
<dbReference type="AlphaFoldDB" id="A0AAW4Y251"/>
<dbReference type="PROSITE" id="PS50879">
    <property type="entry name" value="RNASE_H_1"/>
    <property type="match status" value="1"/>
</dbReference>
<keyword evidence="3" id="KW-1185">Reference proteome</keyword>
<dbReference type="Gene3D" id="3.30.420.10">
    <property type="entry name" value="Ribonuclease H-like superfamily/Ribonuclease H"/>
    <property type="match status" value="1"/>
</dbReference>
<evidence type="ECO:0000313" key="3">
    <source>
        <dbReference type="Proteomes" id="UP001199260"/>
    </source>
</evidence>
<comment type="caution">
    <text evidence="2">The sequence shown here is derived from an EMBL/GenBank/DDBJ whole genome shotgun (WGS) entry which is preliminary data.</text>
</comment>
<dbReference type="GO" id="GO:0003676">
    <property type="term" value="F:nucleic acid binding"/>
    <property type="evidence" value="ECO:0007669"/>
    <property type="project" value="InterPro"/>
</dbReference>
<dbReference type="InterPro" id="IPR012337">
    <property type="entry name" value="RNaseH-like_sf"/>
</dbReference>
<gene>
    <name evidence="2" type="ORF">LPW39_20345</name>
</gene>
<dbReference type="Proteomes" id="UP001199260">
    <property type="component" value="Unassembled WGS sequence"/>
</dbReference>
<dbReference type="EMBL" id="JAJNCT010000029">
    <property type="protein sequence ID" value="MCD2167476.1"/>
    <property type="molecule type" value="Genomic_DNA"/>
</dbReference>
<feature type="domain" description="RNase H type-1" evidence="1">
    <location>
        <begin position="2"/>
        <end position="137"/>
    </location>
</feature>
<dbReference type="SUPFAM" id="SSF53098">
    <property type="entry name" value="Ribonuclease H-like"/>
    <property type="match status" value="1"/>
</dbReference>
<dbReference type="Pfam" id="PF13456">
    <property type="entry name" value="RVT_3"/>
    <property type="match status" value="1"/>
</dbReference>
<protein>
    <submittedName>
        <fullName evidence="2">Ribonuclease HI family protein</fullName>
    </submittedName>
</protein>
<sequence length="148" mass="15508">MSSATWIAYIDGSALPNPGRMRIGGIAYAPDGASHQFSQALPHTGCNNEAEAVAAIHALTWLQGMGAREVLLHTDSSILAAQMAEPAAKPIARLAALYEQARALRAGFAQLEVRWVPRHKNTIADALARGDAVPGADAVDTSPLVSTV</sequence>
<evidence type="ECO:0000313" key="2">
    <source>
        <dbReference type="EMBL" id="MCD2167476.1"/>
    </source>
</evidence>